<dbReference type="InterPro" id="IPR036188">
    <property type="entry name" value="FAD/NAD-bd_sf"/>
</dbReference>
<protein>
    <submittedName>
        <fullName evidence="4">Dimethylglycine oxidase</fullName>
    </submittedName>
</protein>
<dbReference type="GO" id="GO:0010181">
    <property type="term" value="F:FMN binding"/>
    <property type="evidence" value="ECO:0007669"/>
    <property type="project" value="InterPro"/>
</dbReference>
<dbReference type="Gene3D" id="3.50.50.60">
    <property type="entry name" value="FAD/NAD(P)-binding domain"/>
    <property type="match status" value="1"/>
</dbReference>
<feature type="domain" description="NADH:flavin oxidoreductase/NADH oxidase N-terminal" evidence="2">
    <location>
        <begin position="416"/>
        <end position="501"/>
    </location>
</feature>
<dbReference type="Gene3D" id="3.30.9.10">
    <property type="entry name" value="D-Amino Acid Oxidase, subunit A, domain 2"/>
    <property type="match status" value="1"/>
</dbReference>
<feature type="region of interest" description="Disordered" evidence="1">
    <location>
        <begin position="396"/>
        <end position="415"/>
    </location>
</feature>
<dbReference type="InterPro" id="IPR013785">
    <property type="entry name" value="Aldolase_TIM"/>
</dbReference>
<keyword evidence="5" id="KW-1185">Reference proteome</keyword>
<dbReference type="SUPFAM" id="SSF51395">
    <property type="entry name" value="FMN-linked oxidoreductases"/>
    <property type="match status" value="1"/>
</dbReference>
<accession>A0A5Q4BZA6</accession>
<dbReference type="EMBL" id="PUHP01000197">
    <property type="protein sequence ID" value="TQN72151.1"/>
    <property type="molecule type" value="Genomic_DNA"/>
</dbReference>
<dbReference type="SUPFAM" id="SSF54373">
    <property type="entry name" value="FAD-linked reductases, C-terminal domain"/>
    <property type="match status" value="1"/>
</dbReference>
<dbReference type="Gene3D" id="3.20.20.70">
    <property type="entry name" value="Aldolase class I"/>
    <property type="match status" value="1"/>
</dbReference>
<evidence type="ECO:0000259" key="3">
    <source>
        <dbReference type="Pfam" id="PF01266"/>
    </source>
</evidence>
<reference evidence="4 5" key="1">
    <citation type="journal article" date="2019" name="Sci. Rep.">
        <title>Colletotrichum shisoi sp. nov., an anthracnose pathogen of Perilla frutescens in Japan: molecular phylogenetic, morphological and genomic evidence.</title>
        <authorList>
            <person name="Gan P."/>
            <person name="Tsushima A."/>
            <person name="Hiroyama R."/>
            <person name="Narusaka M."/>
            <person name="Takano Y."/>
            <person name="Narusaka Y."/>
            <person name="Kawaradani M."/>
            <person name="Damm U."/>
            <person name="Shirasu K."/>
        </authorList>
    </citation>
    <scope>NUCLEOTIDE SEQUENCE [LARGE SCALE GENOMIC DNA]</scope>
    <source>
        <strain evidence="4 5">PG-2018a</strain>
    </source>
</reference>
<dbReference type="PANTHER" id="PTHR13847:SF193">
    <property type="entry name" value="PYRUVATE DEHYDROGENASE PHOSPHATASE REGULATORY SUBUNIT, MITOCHONDRIAL"/>
    <property type="match status" value="1"/>
</dbReference>
<dbReference type="OrthoDB" id="498204at2759"/>
<evidence type="ECO:0000313" key="4">
    <source>
        <dbReference type="EMBL" id="TQN72151.1"/>
    </source>
</evidence>
<sequence>MSESPESVIIVGAGIVGSALAHSLSISPTPRHVTIVDRSFGPLLGSTGHAPGLVGQFNESDVLTKLAIETVSEYTKIPGGFDTVGGLEIAFGPGGVERLKSRCANAARLGLPAKLLSIDEAHALAPELVKASGSGAAAFFPTDGTASACEITSFYQGEAKKSGVQFLQSEVRKLVIRDGGRVAGVEVSDGDCVRQLDASKVIIATGIWAQDLCRDLGFPVPVVPVGHPYMHGQLRAPLSRKLPFVRWPEHHVYARDHGERYGIGSYDHAPLECKARNNTAIGSWVKDFEETLQSATALLPSAAAEQFEQGASFNGIFSMTPDNMPLAGSVQSVPGLHMAVAVWVTHAAGTAKYLTQVIDGKDVDQEIRSALDPERFRGQDLVTLEEKSLHRYNSIYKTTPSPARPSARRPGAPTPKLFTPLTVRGLAFQNRLFLAPLCQYSAAEDGRATDWHLTHLGGILQRGPGLSIMESTAVQREARITPQDLGLWDNAQVGLLRRIVDFLDVSSGGIHPLRSTSIKGGPGYQAGFAKEIKEVGWR</sequence>
<dbReference type="GO" id="GO:0016491">
    <property type="term" value="F:oxidoreductase activity"/>
    <property type="evidence" value="ECO:0007669"/>
    <property type="project" value="InterPro"/>
</dbReference>
<dbReference type="Pfam" id="PF00724">
    <property type="entry name" value="Oxidored_FMN"/>
    <property type="match status" value="1"/>
</dbReference>
<dbReference type="PANTHER" id="PTHR13847">
    <property type="entry name" value="SARCOSINE DEHYDROGENASE-RELATED"/>
    <property type="match status" value="1"/>
</dbReference>
<evidence type="ECO:0000259" key="2">
    <source>
        <dbReference type="Pfam" id="PF00724"/>
    </source>
</evidence>
<dbReference type="GO" id="GO:0005739">
    <property type="term" value="C:mitochondrion"/>
    <property type="evidence" value="ECO:0007669"/>
    <property type="project" value="TreeGrafter"/>
</dbReference>
<evidence type="ECO:0000313" key="5">
    <source>
        <dbReference type="Proteomes" id="UP000326340"/>
    </source>
</evidence>
<dbReference type="InterPro" id="IPR006076">
    <property type="entry name" value="FAD-dep_OxRdtase"/>
</dbReference>
<proteinExistence type="predicted"/>
<name>A0A5Q4BZA6_9PEZI</name>
<feature type="compositionally biased region" description="Low complexity" evidence="1">
    <location>
        <begin position="398"/>
        <end position="415"/>
    </location>
</feature>
<dbReference type="AlphaFoldDB" id="A0A5Q4BZA6"/>
<evidence type="ECO:0000256" key="1">
    <source>
        <dbReference type="SAM" id="MobiDB-lite"/>
    </source>
</evidence>
<gene>
    <name evidence="4" type="primary">Dmg-2</name>
    <name evidence="4" type="ORF">CSHISOI_03350</name>
</gene>
<organism evidence="4 5">
    <name type="scientific">Colletotrichum shisoi</name>
    <dbReference type="NCBI Taxonomy" id="2078593"/>
    <lineage>
        <taxon>Eukaryota</taxon>
        <taxon>Fungi</taxon>
        <taxon>Dikarya</taxon>
        <taxon>Ascomycota</taxon>
        <taxon>Pezizomycotina</taxon>
        <taxon>Sordariomycetes</taxon>
        <taxon>Hypocreomycetidae</taxon>
        <taxon>Glomerellales</taxon>
        <taxon>Glomerellaceae</taxon>
        <taxon>Colletotrichum</taxon>
        <taxon>Colletotrichum destructivum species complex</taxon>
    </lineage>
</organism>
<dbReference type="InterPro" id="IPR001155">
    <property type="entry name" value="OxRdtase_FMN_N"/>
</dbReference>
<dbReference type="Pfam" id="PF01266">
    <property type="entry name" value="DAO"/>
    <property type="match status" value="1"/>
</dbReference>
<dbReference type="SUPFAM" id="SSF51905">
    <property type="entry name" value="FAD/NAD(P)-binding domain"/>
    <property type="match status" value="1"/>
</dbReference>
<dbReference type="Proteomes" id="UP000326340">
    <property type="component" value="Unassembled WGS sequence"/>
</dbReference>
<feature type="domain" description="FAD dependent oxidoreductase" evidence="3">
    <location>
        <begin position="8"/>
        <end position="356"/>
    </location>
</feature>
<comment type="caution">
    <text evidence="4">The sequence shown here is derived from an EMBL/GenBank/DDBJ whole genome shotgun (WGS) entry which is preliminary data.</text>
</comment>